<dbReference type="Pfam" id="PF20073">
    <property type="entry name" value="DUF6469"/>
    <property type="match status" value="1"/>
</dbReference>
<dbReference type="InterPro" id="IPR045529">
    <property type="entry name" value="DUF6469"/>
</dbReference>
<dbReference type="Pfam" id="PF00580">
    <property type="entry name" value="UvrD-helicase"/>
    <property type="match status" value="1"/>
</dbReference>
<evidence type="ECO:0000256" key="2">
    <source>
        <dbReference type="ARBA" id="ARBA00022801"/>
    </source>
</evidence>
<gene>
    <name evidence="7" type="ORF">TIFTF001_010114</name>
</gene>
<dbReference type="PANTHER" id="PTHR21529:SF4">
    <property type="entry name" value="TPR AND ANKYRIN REPEAT-CONTAINING PROTEIN 1"/>
    <property type="match status" value="1"/>
</dbReference>
<reference evidence="7" key="1">
    <citation type="submission" date="2023-07" db="EMBL/GenBank/DDBJ databases">
        <title>draft genome sequence of fig (Ficus carica).</title>
        <authorList>
            <person name="Takahashi T."/>
            <person name="Nishimura K."/>
        </authorList>
    </citation>
    <scope>NUCLEOTIDE SEQUENCE</scope>
</reference>
<dbReference type="GO" id="GO:0005524">
    <property type="term" value="F:ATP binding"/>
    <property type="evidence" value="ECO:0007669"/>
    <property type="project" value="UniProtKB-UniRule"/>
</dbReference>
<dbReference type="GO" id="GO:0016787">
    <property type="term" value="F:hydrolase activity"/>
    <property type="evidence" value="ECO:0007669"/>
    <property type="project" value="UniProtKB-UniRule"/>
</dbReference>
<keyword evidence="8" id="KW-1185">Reference proteome</keyword>
<dbReference type="Pfam" id="PF13087">
    <property type="entry name" value="AAA_12"/>
    <property type="match status" value="1"/>
</dbReference>
<dbReference type="Gene3D" id="3.40.50.300">
    <property type="entry name" value="P-loop containing nucleotide triphosphate hydrolases"/>
    <property type="match status" value="4"/>
</dbReference>
<protein>
    <recommendedName>
        <fullName evidence="6">UvrD-like helicase ATP-binding domain-containing protein</fullName>
    </recommendedName>
</protein>
<evidence type="ECO:0000313" key="8">
    <source>
        <dbReference type="Proteomes" id="UP001187192"/>
    </source>
</evidence>
<keyword evidence="4 5" id="KW-0067">ATP-binding</keyword>
<dbReference type="InterPro" id="IPR047187">
    <property type="entry name" value="SF1_C_Upf1"/>
</dbReference>
<feature type="domain" description="UvrD-like helicase ATP-binding" evidence="6">
    <location>
        <begin position="1022"/>
        <end position="1416"/>
    </location>
</feature>
<dbReference type="GO" id="GO:0004386">
    <property type="term" value="F:helicase activity"/>
    <property type="evidence" value="ECO:0007669"/>
    <property type="project" value="UniProtKB-UniRule"/>
</dbReference>
<name>A0AA87ZWF8_FICCA</name>
<dbReference type="Proteomes" id="UP001187192">
    <property type="component" value="Unassembled WGS sequence"/>
</dbReference>
<feature type="binding site" evidence="5">
    <location>
        <begin position="1043"/>
        <end position="1050"/>
    </location>
    <ligand>
        <name>ATP</name>
        <dbReference type="ChEBI" id="CHEBI:30616"/>
    </ligand>
</feature>
<evidence type="ECO:0000256" key="3">
    <source>
        <dbReference type="ARBA" id="ARBA00022806"/>
    </source>
</evidence>
<dbReference type="InterPro" id="IPR041679">
    <property type="entry name" value="DNA2/NAM7-like_C"/>
</dbReference>
<evidence type="ECO:0000256" key="4">
    <source>
        <dbReference type="ARBA" id="ARBA00022840"/>
    </source>
</evidence>
<organism evidence="7 8">
    <name type="scientific">Ficus carica</name>
    <name type="common">Common fig</name>
    <dbReference type="NCBI Taxonomy" id="3494"/>
    <lineage>
        <taxon>Eukaryota</taxon>
        <taxon>Viridiplantae</taxon>
        <taxon>Streptophyta</taxon>
        <taxon>Embryophyta</taxon>
        <taxon>Tracheophyta</taxon>
        <taxon>Spermatophyta</taxon>
        <taxon>Magnoliopsida</taxon>
        <taxon>eudicotyledons</taxon>
        <taxon>Gunneridae</taxon>
        <taxon>Pentapetalae</taxon>
        <taxon>rosids</taxon>
        <taxon>fabids</taxon>
        <taxon>Rosales</taxon>
        <taxon>Moraceae</taxon>
        <taxon>Ficeae</taxon>
        <taxon>Ficus</taxon>
    </lineage>
</organism>
<dbReference type="PROSITE" id="PS51198">
    <property type="entry name" value="UVRD_HELICASE_ATP_BIND"/>
    <property type="match status" value="1"/>
</dbReference>
<dbReference type="FunFam" id="3.40.50.300:FF:000326">
    <property type="entry name" value="P-loop containing nucleoside triphosphate hydrolase"/>
    <property type="match status" value="1"/>
</dbReference>
<accession>A0AA87ZWF8</accession>
<dbReference type="PANTHER" id="PTHR21529">
    <property type="entry name" value="MAMMARY TURMOR VIRUS RECEPTOR HOMOLOG 1, 2 MTVR1, 2"/>
    <property type="match status" value="1"/>
</dbReference>
<dbReference type="InterPro" id="IPR041677">
    <property type="entry name" value="DNA2/NAM7_AAA_11"/>
</dbReference>
<dbReference type="SUPFAM" id="SSF52540">
    <property type="entry name" value="P-loop containing nucleoside triphosphate hydrolases"/>
    <property type="match status" value="2"/>
</dbReference>
<dbReference type="InterPro" id="IPR039904">
    <property type="entry name" value="TRANK1"/>
</dbReference>
<keyword evidence="1 5" id="KW-0547">Nucleotide-binding</keyword>
<dbReference type="InterPro" id="IPR014016">
    <property type="entry name" value="UvrD-like_ATP-bd"/>
</dbReference>
<dbReference type="EMBL" id="BTGU01000012">
    <property type="protein sequence ID" value="GMN40895.1"/>
    <property type="molecule type" value="Genomic_DNA"/>
</dbReference>
<dbReference type="InterPro" id="IPR027417">
    <property type="entry name" value="P-loop_NTPase"/>
</dbReference>
<dbReference type="GO" id="GO:0005694">
    <property type="term" value="C:chromosome"/>
    <property type="evidence" value="ECO:0007669"/>
    <property type="project" value="UniProtKB-ARBA"/>
</dbReference>
<keyword evidence="3 5" id="KW-0347">Helicase</keyword>
<proteinExistence type="predicted"/>
<evidence type="ECO:0000313" key="7">
    <source>
        <dbReference type="EMBL" id="GMN40895.1"/>
    </source>
</evidence>
<sequence>MGSGESSNLKTISKRIVTLTDAVFSWSIEDVLNEELFKTQVKEIPPSFHSEDRYFQSFQFPVLEETRALLSSNLRAISRAPYAGVTYCKRSILHGGSTYDVKADYWRSNRGKTAHKVSPGDLFAFTDAITEEVSSSDVEGKTWCFASVVSVDEANEGEGNGVSFTVKASSDLESSSLVKKPLSVVLLANLTTLERIWNAALHKHGNMEIIKQVLRPEVGRKGSLFSVKHNCRSAEELNATLLSKLDEPQTKAVLASLCNLQCNLKPSVELISGPPGTGKTYTLSALLLMLSRMECRALVCAHSRVAIERLALQFLNLVKVSYKAESATSSLVSSLDNFLFFGDNDQLEDGSEMKAIHLDCRVTRLLKAFEPLKDWRDSFTSMIDLLENCVSQYALHKNEAGSEESKSFAEFVKESFISIATPLGSFITSFRFHFPRNFMTGHIFEAMRKLVDALDSFENLPFENNATSEDLLRLFSHPKEIETAPWKRNHCLSLLKDLLQGLDKLLPGVINKVTIKELCFRLAVLIFCTASSSYTLHSVEMKPLNLLIIDEAQQLKECEFLIPLRLPGLQHAILCGDLCQLPSSIASKVSARAGFGRSLFERLSLNGYPKHLLSMQYRMHPAISLFPRSKFYDNLISDAPNVGKISYSKSYLPGPLFGPYSFINISCGKEEMDGDQYNCKNMIEVAVVTKILHNLYKAWKGLRQQISIAVTSPYTAQVVEIRDKLGQKYKSFDGFIVKVVEIDELQGKEEDIVIFSTVGSNSDGSIGLLSNNQRVNVALTRARHCLWILGNERSISKSDSAWKSIIHDAKNRNCFFNVEEDKDVAKLVLEVKEELDQLDELVDSDSFLFRNSRWKVHFSDNFRKSFGKIKSSPMKKLVMGLLLRLSNGWRPKRRNVDIICDKSKQILKQFKVKDLNVICSIDIVKEGWYIQVLRVWDLLQLVDVPKLVERLDSEFLTCTDDFLNHCKAKCVDGAEASNERSRPRDFEASDSLLLMKFYSLSSPMPMVSHLMTGCDGTEMELPFELTSQEKEIVHFDRSSFVLGRSGTGKTTVLVRKLFEREQSYHIASEGFHEPDGCNSKHERTEDGERLEQNEESFLRQIFVTLNPRLCYAVKENVSGLKRFASGGKKSEDCTSIHQDDIDDTTWFGDILDSFVGLSPKQFPLSITLHKFLMMLDGTVGNSFFNRFPQARCSSHANTRNNKSMALKTFIRMREVTFQKFDLSYWPHFDVKSTNNLKASVVFVEIMSHIKGGLQGGAFHEKLGWKDYLLQSESRKSRLNMQERERIYNIFLQYEKKKMENGEYDLADLVIDLHRRLREGGYEGDRFDYVYIDEVQDLTIGQIALFKYICRNVDDGFFFSGDTAQTIAKGIDFRFEDIRCLFYKEFVMKSRNESIYKKEEKGVVSEKFHLSQNFRTHAGILKIAQSVTNLIYYFFPQSIDILDAETSRLKGETPVLIESLNGKNALISMFSNADEGGKSLVGFGAEQVILVRDDKIRNEVLSFVGKNALILTISECKGLEFQDVLLYNFLSSSPLENQWRVIYKYMKDRNILNNESPTSFPSFDEVKHILLCSELKQLYVAITRTKKRLWIFENADELSQPLFDYWKQLQTVEVRRLDDLFAREIQVSSSKWQWKLRGTQLFSERNFEAAKMCFERAGEEFFVKWAEAAGLRDAARNISCSNSTMVHSHLKKAAEIFDSIRKFEEAAQCFYESEEFALAGKIYQEKCGDSKLEEAGECFLRAGLYDRAATAYARGYFFSNCLAACVKGKLFDKGVNYIRNWKEHATWHNVMERNKQQIISKEQELLSNAAIHYKKLGDSITMMKFVKSFYSNDSMRAFLKTEGCLNELLQLENEWGSFQNAANVAKQMGKTLLEAELLEKAECFEEASKVILSYVFASSLWTPRSVGWPLKQFTGKGVLLDKAKSLAKNVSTCFFNLVCLEAHLLSNKIFSLHQLQELFSDSEKHQSVRGQILCARKILDAHFSFGSSEYTRLASVEDPKNQASVGTLVFFWGVWKNKIGNIFKCLESLQSGGAYGEFCLNYLGVTMTNSFSNNEMIYILLNADACWVKQINDQYLHRKGTSVHCKTKQFVHAAQCYWRSEMLSVGTKVLEKLSALYEFSEQNSLSLHHKIFSVLHMFGVAKWLIEAKFLHHKYNDRTLHRYVEAATNSFVGNAFPVNWRKLGTLSMTNLRETKNFKHFLENVIPEYISLERPLLHKKIGNVVMMTVGICGGLRGEVYRQVSQMFVGSSFWRTFIGSFSNIKSGFVDVSLVQNFHKALKLIYYADCVGEVDYISPGCFMYLAERVLTMTFCLRECFFTTKSSLLEWLINQEWNKNAALDSEAEWRQQFIGALDIVAAIVAELLYNENDVNIWIKNSKLSPDCHPLLVLRLFVALCLLCVNSGKYYDLLFELLSRRGITFLLPLKFRNAIRYLKPENRVEDNVNVIAYAFKEIDNPLVVVSSGKRCIESRIPDAIFVDLQDNQEREKLIGIIFKGSSGNDISHATDETHAYKS</sequence>
<dbReference type="CDD" id="cd18808">
    <property type="entry name" value="SF1_C_Upf1"/>
    <property type="match status" value="1"/>
</dbReference>
<evidence type="ECO:0000256" key="5">
    <source>
        <dbReference type="PROSITE-ProRule" id="PRU00560"/>
    </source>
</evidence>
<dbReference type="Pfam" id="PF13086">
    <property type="entry name" value="AAA_11"/>
    <property type="match status" value="1"/>
</dbReference>
<evidence type="ECO:0000256" key="1">
    <source>
        <dbReference type="ARBA" id="ARBA00022741"/>
    </source>
</evidence>
<comment type="caution">
    <text evidence="7">The sequence shown here is derived from an EMBL/GenBank/DDBJ whole genome shotgun (WGS) entry which is preliminary data.</text>
</comment>
<keyword evidence="2 5" id="KW-0378">Hydrolase</keyword>
<evidence type="ECO:0000259" key="6">
    <source>
        <dbReference type="PROSITE" id="PS51198"/>
    </source>
</evidence>